<name>A0A853C040_9ACTN</name>
<sequence>MGFDVPGDRYDRFMGRYTAGLAPLMADAAHVERGMRVVDVGCGPGGLTVELAARVGGERVAAIDPSAPFVAACRERVPGADVREGGGEALPWDDHAFDAALSCLVVGFMRDPARGVAEMRRVTRPGSLVAICFWHVPRHQMLDLASRAITSVRPDADPHPPLVGTEKGELRELIEQAGMDVVADGEMTVAAPYDDFGDFWASVSGGAGPIADAMATMTPEERAGAEAYARAELPDGAFSLTATAWYAVGLA</sequence>
<dbReference type="Gene3D" id="3.40.50.150">
    <property type="entry name" value="Vaccinia Virus protein VP39"/>
    <property type="match status" value="1"/>
</dbReference>
<evidence type="ECO:0000313" key="3">
    <source>
        <dbReference type="Proteomes" id="UP000530424"/>
    </source>
</evidence>
<comment type="caution">
    <text evidence="2">The sequence shown here is derived from an EMBL/GenBank/DDBJ whole genome shotgun (WGS) entry which is preliminary data.</text>
</comment>
<keyword evidence="2" id="KW-0830">Ubiquinone</keyword>
<dbReference type="GO" id="GO:0008757">
    <property type="term" value="F:S-adenosylmethionine-dependent methyltransferase activity"/>
    <property type="evidence" value="ECO:0007669"/>
    <property type="project" value="InterPro"/>
</dbReference>
<dbReference type="Pfam" id="PF08241">
    <property type="entry name" value="Methyltransf_11"/>
    <property type="match status" value="1"/>
</dbReference>
<organism evidence="2 3">
    <name type="scientific">Nocardioides thalensis</name>
    <dbReference type="NCBI Taxonomy" id="1914755"/>
    <lineage>
        <taxon>Bacteria</taxon>
        <taxon>Bacillati</taxon>
        <taxon>Actinomycetota</taxon>
        <taxon>Actinomycetes</taxon>
        <taxon>Propionibacteriales</taxon>
        <taxon>Nocardioidaceae</taxon>
        <taxon>Nocardioides</taxon>
    </lineage>
</organism>
<accession>A0A853C040</accession>
<dbReference type="Proteomes" id="UP000530424">
    <property type="component" value="Unassembled WGS sequence"/>
</dbReference>
<dbReference type="GO" id="GO:0032259">
    <property type="term" value="P:methylation"/>
    <property type="evidence" value="ECO:0007669"/>
    <property type="project" value="UniProtKB-KW"/>
</dbReference>
<dbReference type="InterPro" id="IPR013216">
    <property type="entry name" value="Methyltransf_11"/>
</dbReference>
<dbReference type="PANTHER" id="PTHR43591">
    <property type="entry name" value="METHYLTRANSFERASE"/>
    <property type="match status" value="1"/>
</dbReference>
<keyword evidence="2" id="KW-0489">Methyltransferase</keyword>
<dbReference type="EMBL" id="JACCFP010000001">
    <property type="protein sequence ID" value="NYI99977.1"/>
    <property type="molecule type" value="Genomic_DNA"/>
</dbReference>
<protein>
    <submittedName>
        <fullName evidence="2">Ubiquinone/menaquinone biosynthesis C-methylase UbiE</fullName>
    </submittedName>
</protein>
<gene>
    <name evidence="2" type="ORF">HNR19_000676</name>
</gene>
<keyword evidence="3" id="KW-1185">Reference proteome</keyword>
<dbReference type="RefSeq" id="WP_179666631.1">
    <property type="nucleotide sequence ID" value="NZ_JACCFP010000001.1"/>
</dbReference>
<dbReference type="InterPro" id="IPR029063">
    <property type="entry name" value="SAM-dependent_MTases_sf"/>
</dbReference>
<dbReference type="AlphaFoldDB" id="A0A853C040"/>
<feature type="domain" description="Methyltransferase type 11" evidence="1">
    <location>
        <begin position="38"/>
        <end position="130"/>
    </location>
</feature>
<keyword evidence="2" id="KW-0808">Transferase</keyword>
<evidence type="ECO:0000259" key="1">
    <source>
        <dbReference type="Pfam" id="PF08241"/>
    </source>
</evidence>
<evidence type="ECO:0000313" key="2">
    <source>
        <dbReference type="EMBL" id="NYI99977.1"/>
    </source>
</evidence>
<dbReference type="CDD" id="cd02440">
    <property type="entry name" value="AdoMet_MTases"/>
    <property type="match status" value="1"/>
</dbReference>
<dbReference type="PANTHER" id="PTHR43591:SF24">
    <property type="entry name" value="2-METHOXY-6-POLYPRENYL-1,4-BENZOQUINOL METHYLASE, MITOCHONDRIAL"/>
    <property type="match status" value="1"/>
</dbReference>
<proteinExistence type="predicted"/>
<dbReference type="SUPFAM" id="SSF53335">
    <property type="entry name" value="S-adenosyl-L-methionine-dependent methyltransferases"/>
    <property type="match status" value="1"/>
</dbReference>
<reference evidence="2 3" key="1">
    <citation type="submission" date="2020-07" db="EMBL/GenBank/DDBJ databases">
        <title>Sequencing the genomes of 1000 actinobacteria strains.</title>
        <authorList>
            <person name="Klenk H.-P."/>
        </authorList>
    </citation>
    <scope>NUCLEOTIDE SEQUENCE [LARGE SCALE GENOMIC DNA]</scope>
    <source>
        <strain evidence="2 3">DSM 103833</strain>
    </source>
</reference>